<dbReference type="InterPro" id="IPR029063">
    <property type="entry name" value="SAM-dependent_MTases_sf"/>
</dbReference>
<keyword evidence="2" id="KW-0808">Transferase</keyword>
<reference evidence="2 3" key="1">
    <citation type="submission" date="2018-08" db="EMBL/GenBank/DDBJ databases">
        <title>Actinomadura jelena sp. nov., a novel Actinomycete isolated from soil in Chad.</title>
        <authorList>
            <person name="Shi L."/>
        </authorList>
    </citation>
    <scope>NUCLEOTIDE SEQUENCE [LARGE SCALE GENOMIC DNA]</scope>
    <source>
        <strain evidence="2 3">NEAU-G17</strain>
    </source>
</reference>
<dbReference type="Gene3D" id="3.40.50.150">
    <property type="entry name" value="Vaccinia Virus protein VP39"/>
    <property type="match status" value="1"/>
</dbReference>
<gene>
    <name evidence="2" type="ORF">DZF91_32830</name>
</gene>
<protein>
    <submittedName>
        <fullName evidence="2">Class I SAM-dependent methyltransferase</fullName>
    </submittedName>
</protein>
<evidence type="ECO:0000259" key="1">
    <source>
        <dbReference type="Pfam" id="PF08241"/>
    </source>
</evidence>
<dbReference type="AlphaFoldDB" id="A0A372JDI4"/>
<dbReference type="GO" id="GO:0008757">
    <property type="term" value="F:S-adenosylmethionine-dependent methyltransferase activity"/>
    <property type="evidence" value="ECO:0007669"/>
    <property type="project" value="InterPro"/>
</dbReference>
<sequence>MANAEGRGGHPLFARCYARMIPLLDQRLAPTRADLLRGLRGEVIEVGAGTGSTFPYYPAEVARVLAVEPEPRLREAAEDAARRASPQVEIVAGTAERLPAADASFDAAVTSLVLCSVPDQAAALAELRRVLRPGGELRFFEHVRAATAGRRRVQKVLDATVWPRFVGGCRVGRDTVAALREAGFEIERLDRLDGADTGLSFPAAPQVLGVARSPA</sequence>
<dbReference type="InterPro" id="IPR052356">
    <property type="entry name" value="Thiol_S-MT"/>
</dbReference>
<dbReference type="GO" id="GO:0032259">
    <property type="term" value="P:methylation"/>
    <property type="evidence" value="ECO:0007669"/>
    <property type="project" value="UniProtKB-KW"/>
</dbReference>
<dbReference type="PANTHER" id="PTHR45036">
    <property type="entry name" value="METHYLTRANSFERASE LIKE 7B"/>
    <property type="match status" value="1"/>
</dbReference>
<dbReference type="InterPro" id="IPR013216">
    <property type="entry name" value="Methyltransf_11"/>
</dbReference>
<feature type="domain" description="Methyltransferase type 11" evidence="1">
    <location>
        <begin position="45"/>
        <end position="138"/>
    </location>
</feature>
<evidence type="ECO:0000313" key="3">
    <source>
        <dbReference type="Proteomes" id="UP000261811"/>
    </source>
</evidence>
<dbReference type="OrthoDB" id="65624at2"/>
<dbReference type="Pfam" id="PF08241">
    <property type="entry name" value="Methyltransf_11"/>
    <property type="match status" value="1"/>
</dbReference>
<keyword evidence="3" id="KW-1185">Reference proteome</keyword>
<keyword evidence="2" id="KW-0489">Methyltransferase</keyword>
<comment type="caution">
    <text evidence="2">The sequence shown here is derived from an EMBL/GenBank/DDBJ whole genome shotgun (WGS) entry which is preliminary data.</text>
</comment>
<dbReference type="CDD" id="cd02440">
    <property type="entry name" value="AdoMet_MTases"/>
    <property type="match status" value="1"/>
</dbReference>
<organism evidence="2 3">
    <name type="scientific">Actinomadura logoneensis</name>
    <dbReference type="NCBI Taxonomy" id="2293572"/>
    <lineage>
        <taxon>Bacteria</taxon>
        <taxon>Bacillati</taxon>
        <taxon>Actinomycetota</taxon>
        <taxon>Actinomycetes</taxon>
        <taxon>Streptosporangiales</taxon>
        <taxon>Thermomonosporaceae</taxon>
        <taxon>Actinomadura</taxon>
    </lineage>
</organism>
<dbReference type="Proteomes" id="UP000261811">
    <property type="component" value="Unassembled WGS sequence"/>
</dbReference>
<name>A0A372JDI4_9ACTN</name>
<evidence type="ECO:0000313" key="2">
    <source>
        <dbReference type="EMBL" id="RFU37448.1"/>
    </source>
</evidence>
<dbReference type="EMBL" id="QURH01000968">
    <property type="protein sequence ID" value="RFU37448.1"/>
    <property type="molecule type" value="Genomic_DNA"/>
</dbReference>
<accession>A0A372JDI4</accession>
<dbReference type="RefSeq" id="WP_117360937.1">
    <property type="nucleotide sequence ID" value="NZ_QURH01000968.1"/>
</dbReference>
<dbReference type="PANTHER" id="PTHR45036:SF1">
    <property type="entry name" value="METHYLTRANSFERASE LIKE 7A"/>
    <property type="match status" value="1"/>
</dbReference>
<dbReference type="SUPFAM" id="SSF53335">
    <property type="entry name" value="S-adenosyl-L-methionine-dependent methyltransferases"/>
    <property type="match status" value="1"/>
</dbReference>
<proteinExistence type="predicted"/>